<dbReference type="OrthoDB" id="9943206at2"/>
<proteinExistence type="predicted"/>
<sequence>MRRFAALVLIVCLAGCAGLKLTSAGLDAQANGVVAALDALPAVPADARTQAQVQNWKDWLAWLAKAGSAVAKVALQARGM</sequence>
<dbReference type="AlphaFoldDB" id="I2Q1E9"/>
<name>I2Q1E9_9BACT</name>
<dbReference type="STRING" id="596152.DesU5LDRAFT_1931"/>
<evidence type="ECO:0000256" key="1">
    <source>
        <dbReference type="SAM" id="SignalP"/>
    </source>
</evidence>
<feature type="signal peptide" evidence="1">
    <location>
        <begin position="1"/>
        <end position="17"/>
    </location>
</feature>
<reference evidence="2" key="1">
    <citation type="submission" date="2011-11" db="EMBL/GenBank/DDBJ databases">
        <title>Improved High-Quality Draft sequence of Desulfovibrio sp. U5L.</title>
        <authorList>
            <consortium name="US DOE Joint Genome Institute"/>
            <person name="Lucas S."/>
            <person name="Han J."/>
            <person name="Lapidus A."/>
            <person name="Cheng J.-F."/>
            <person name="Goodwin L."/>
            <person name="Pitluck S."/>
            <person name="Peters L."/>
            <person name="Ovchinnikova G."/>
            <person name="Held B."/>
            <person name="Detter J.C."/>
            <person name="Han C."/>
            <person name="Tapia R."/>
            <person name="Land M."/>
            <person name="Hauser L."/>
            <person name="Kyrpides N."/>
            <person name="Ivanova N."/>
            <person name="Pagani I."/>
            <person name="Gabster J."/>
            <person name="Walker C."/>
            <person name="Stolyar S."/>
            <person name="Stahl D."/>
            <person name="Arkin A."/>
            <person name="Dehal P."/>
            <person name="Hazen T."/>
            <person name="Woyke T."/>
        </authorList>
    </citation>
    <scope>NUCLEOTIDE SEQUENCE [LARGE SCALE GENOMIC DNA]</scope>
    <source>
        <strain evidence="2">U5L</strain>
    </source>
</reference>
<accession>I2Q1E9</accession>
<evidence type="ECO:0008006" key="3">
    <source>
        <dbReference type="Google" id="ProtNLM"/>
    </source>
</evidence>
<evidence type="ECO:0000313" key="2">
    <source>
        <dbReference type="EMBL" id="EIG53605.1"/>
    </source>
</evidence>
<protein>
    <recommendedName>
        <fullName evidence="3">Lipoprotein</fullName>
    </recommendedName>
</protein>
<feature type="chain" id="PRO_5003662982" description="Lipoprotein" evidence="1">
    <location>
        <begin position="18"/>
        <end position="80"/>
    </location>
</feature>
<gene>
    <name evidence="2" type="ORF">DesU5LDRAFT_1931</name>
</gene>
<keyword evidence="1" id="KW-0732">Signal</keyword>
<dbReference type="HOGENOM" id="CLU_2584087_0_0_7"/>
<organism evidence="2">
    <name type="scientific">Desulfovibrio sp. U5L</name>
    <dbReference type="NCBI Taxonomy" id="596152"/>
    <lineage>
        <taxon>Bacteria</taxon>
        <taxon>Pseudomonadati</taxon>
        <taxon>Thermodesulfobacteriota</taxon>
        <taxon>Desulfovibrionia</taxon>
        <taxon>Desulfovibrionales</taxon>
        <taxon>Desulfovibrionaceae</taxon>
        <taxon>Desulfovibrio</taxon>
    </lineage>
</organism>
<dbReference type="EMBL" id="JH600068">
    <property type="protein sequence ID" value="EIG53605.1"/>
    <property type="molecule type" value="Genomic_DNA"/>
</dbReference>